<dbReference type="STRING" id="447595.SAMN05660826_01093"/>
<evidence type="ECO:0000313" key="2">
    <source>
        <dbReference type="Proteomes" id="UP000184375"/>
    </source>
</evidence>
<accession>A0A1M7IYV9</accession>
<dbReference type="Gene3D" id="3.90.550.10">
    <property type="entry name" value="Spore Coat Polysaccharide Biosynthesis Protein SpsA, Chain A"/>
    <property type="match status" value="1"/>
</dbReference>
<organism evidence="1 2">
    <name type="scientific">Caldanaerovirga acetigignens</name>
    <dbReference type="NCBI Taxonomy" id="447595"/>
    <lineage>
        <taxon>Bacteria</taxon>
        <taxon>Bacillati</taxon>
        <taxon>Bacillota</taxon>
        <taxon>Clostridia</taxon>
        <taxon>Thermosediminibacterales</taxon>
        <taxon>Thermosediminibacteraceae</taxon>
        <taxon>Caldanaerovirga</taxon>
    </lineage>
</organism>
<sequence length="260" mass="31092">MRKKSGNRIVAMMPVKNESGRYLSQVLEHLSLWVDKIVVIDDASEDDTYEIVKSFDKVIAYRNERPIFIENEAALRSKLWDLTVEQNPDWIVALDADEMFEDRIIDEAEFLINQDYYDAIYFRVFDFWASNTHYRIDGGWNPWVKFQLFLVRYNPNLSYTWPKREIHCGRFPSPCQDFIPYYSDIRLKHFGWADEKEHYKKYLFYREKDLKLHGKVLPHTQSIMISPKLNDLEEWRDSKRLYFLKEGKGGSAGWGRKSGY</sequence>
<dbReference type="PANTHER" id="PTHR43630:SF2">
    <property type="entry name" value="GLYCOSYLTRANSFERASE"/>
    <property type="match status" value="1"/>
</dbReference>
<gene>
    <name evidence="1" type="ORF">SAMN05660826_01093</name>
</gene>
<dbReference type="InterPro" id="IPR029044">
    <property type="entry name" value="Nucleotide-diphossugar_trans"/>
</dbReference>
<dbReference type="Pfam" id="PF13704">
    <property type="entry name" value="Glyco_tranf_2_4"/>
    <property type="match status" value="1"/>
</dbReference>
<dbReference type="AlphaFoldDB" id="A0A1M7IYV9"/>
<proteinExistence type="predicted"/>
<name>A0A1M7IYV9_9FIRM</name>
<dbReference type="Proteomes" id="UP000184375">
    <property type="component" value="Unassembled WGS sequence"/>
</dbReference>
<dbReference type="SUPFAM" id="SSF53448">
    <property type="entry name" value="Nucleotide-diphospho-sugar transferases"/>
    <property type="match status" value="1"/>
</dbReference>
<keyword evidence="2" id="KW-1185">Reference proteome</keyword>
<reference evidence="2" key="1">
    <citation type="submission" date="2016-11" db="EMBL/GenBank/DDBJ databases">
        <authorList>
            <person name="Varghese N."/>
            <person name="Submissions S."/>
        </authorList>
    </citation>
    <scope>NUCLEOTIDE SEQUENCE [LARGE SCALE GENOMIC DNA]</scope>
    <source>
        <strain evidence="2">DSM 18802</strain>
    </source>
</reference>
<keyword evidence="1" id="KW-0808">Transferase</keyword>
<dbReference type="RefSeq" id="WP_073255826.1">
    <property type="nucleotide sequence ID" value="NZ_FRCR01000005.1"/>
</dbReference>
<dbReference type="GO" id="GO:0016740">
    <property type="term" value="F:transferase activity"/>
    <property type="evidence" value="ECO:0007669"/>
    <property type="project" value="UniProtKB-KW"/>
</dbReference>
<dbReference type="PANTHER" id="PTHR43630">
    <property type="entry name" value="POLY-BETA-1,6-N-ACETYL-D-GLUCOSAMINE SYNTHASE"/>
    <property type="match status" value="1"/>
</dbReference>
<dbReference type="OrthoDB" id="183314at2"/>
<dbReference type="EMBL" id="FRCR01000005">
    <property type="protein sequence ID" value="SHM45909.1"/>
    <property type="molecule type" value="Genomic_DNA"/>
</dbReference>
<evidence type="ECO:0000313" key="1">
    <source>
        <dbReference type="EMBL" id="SHM45909.1"/>
    </source>
</evidence>
<protein>
    <submittedName>
        <fullName evidence="1">Glycosyltransferase involved in cell wall bisynthesis</fullName>
    </submittedName>
</protein>